<evidence type="ECO:0000256" key="2">
    <source>
        <dbReference type="ARBA" id="ARBA00022448"/>
    </source>
</evidence>
<evidence type="ECO:0000256" key="7">
    <source>
        <dbReference type="ARBA" id="ARBA00023237"/>
    </source>
</evidence>
<dbReference type="GO" id="GO:0009279">
    <property type="term" value="C:cell outer membrane"/>
    <property type="evidence" value="ECO:0007669"/>
    <property type="project" value="UniProtKB-SubCell"/>
</dbReference>
<dbReference type="PANTHER" id="PTHR30069">
    <property type="entry name" value="TONB-DEPENDENT OUTER MEMBRANE RECEPTOR"/>
    <property type="match status" value="1"/>
</dbReference>
<dbReference type="InterPro" id="IPR036942">
    <property type="entry name" value="Beta-barrel_TonB_sf"/>
</dbReference>
<evidence type="ECO:0000256" key="5">
    <source>
        <dbReference type="ARBA" id="ARBA00022729"/>
    </source>
</evidence>
<keyword evidence="2 8" id="KW-0813">Transport</keyword>
<evidence type="ECO:0000256" key="3">
    <source>
        <dbReference type="ARBA" id="ARBA00022452"/>
    </source>
</evidence>
<dbReference type="Pfam" id="PF13715">
    <property type="entry name" value="CarbopepD_reg_2"/>
    <property type="match status" value="1"/>
</dbReference>
<dbReference type="eggNOG" id="COG4771">
    <property type="taxonomic scope" value="Bacteria"/>
</dbReference>
<dbReference type="GO" id="GO:0015344">
    <property type="term" value="F:siderophore uptake transmembrane transporter activity"/>
    <property type="evidence" value="ECO:0007669"/>
    <property type="project" value="TreeGrafter"/>
</dbReference>
<dbReference type="InterPro" id="IPR023996">
    <property type="entry name" value="TonB-dep_OMP_SusC/RagA"/>
</dbReference>
<dbReference type="STRING" id="1127696.HMPREF9134_00125"/>
<dbReference type="Gene3D" id="2.40.170.20">
    <property type="entry name" value="TonB-dependent receptor, beta-barrel domain"/>
    <property type="match status" value="1"/>
</dbReference>
<dbReference type="FunFam" id="2.170.130.10:FF:000003">
    <property type="entry name" value="SusC/RagA family TonB-linked outer membrane protein"/>
    <property type="match status" value="1"/>
</dbReference>
<evidence type="ECO:0000259" key="9">
    <source>
        <dbReference type="Pfam" id="PF07715"/>
    </source>
</evidence>
<organism evidence="10 11">
    <name type="scientific">Porphyromonas catoniae F0037</name>
    <dbReference type="NCBI Taxonomy" id="1127696"/>
    <lineage>
        <taxon>Bacteria</taxon>
        <taxon>Pseudomonadati</taxon>
        <taxon>Bacteroidota</taxon>
        <taxon>Bacteroidia</taxon>
        <taxon>Bacteroidales</taxon>
        <taxon>Porphyromonadaceae</taxon>
        <taxon>Porphyromonas</taxon>
    </lineage>
</organism>
<dbReference type="Gene3D" id="2.170.130.10">
    <property type="entry name" value="TonB-dependent receptor, plug domain"/>
    <property type="match status" value="1"/>
</dbReference>
<name>L1NIP0_9PORP</name>
<dbReference type="EMBL" id="AMEQ01000003">
    <property type="protein sequence ID" value="EKY03233.1"/>
    <property type="molecule type" value="Genomic_DNA"/>
</dbReference>
<keyword evidence="6 8" id="KW-0472">Membrane</keyword>
<dbReference type="InterPro" id="IPR012910">
    <property type="entry name" value="Plug_dom"/>
</dbReference>
<dbReference type="NCBIfam" id="TIGR04057">
    <property type="entry name" value="SusC_RagA_signa"/>
    <property type="match status" value="1"/>
</dbReference>
<comment type="subcellular location">
    <subcellularLocation>
        <location evidence="1 8">Cell outer membrane</location>
        <topology evidence="1 8">Multi-pass membrane protein</topology>
    </subcellularLocation>
</comment>
<dbReference type="SUPFAM" id="SSF49464">
    <property type="entry name" value="Carboxypeptidase regulatory domain-like"/>
    <property type="match status" value="1"/>
</dbReference>
<accession>L1NIP0</accession>
<dbReference type="Gene3D" id="2.60.40.1120">
    <property type="entry name" value="Carboxypeptidase-like, regulatory domain"/>
    <property type="match status" value="1"/>
</dbReference>
<evidence type="ECO:0000256" key="8">
    <source>
        <dbReference type="PROSITE-ProRule" id="PRU01360"/>
    </source>
</evidence>
<dbReference type="InterPro" id="IPR039426">
    <property type="entry name" value="TonB-dep_rcpt-like"/>
</dbReference>
<dbReference type="InterPro" id="IPR008969">
    <property type="entry name" value="CarboxyPept-like_regulatory"/>
</dbReference>
<dbReference type="SUPFAM" id="SSF56935">
    <property type="entry name" value="Porins"/>
    <property type="match status" value="1"/>
</dbReference>
<dbReference type="GO" id="GO:0044718">
    <property type="term" value="P:siderophore transmembrane transport"/>
    <property type="evidence" value="ECO:0007669"/>
    <property type="project" value="TreeGrafter"/>
</dbReference>
<dbReference type="Pfam" id="PF07715">
    <property type="entry name" value="Plug"/>
    <property type="match status" value="1"/>
</dbReference>
<keyword evidence="5" id="KW-0732">Signal</keyword>
<dbReference type="PATRIC" id="fig|1127696.3.peg.105"/>
<evidence type="ECO:0000256" key="4">
    <source>
        <dbReference type="ARBA" id="ARBA00022692"/>
    </source>
</evidence>
<feature type="domain" description="TonB-dependent receptor plug" evidence="9">
    <location>
        <begin position="123"/>
        <end position="229"/>
    </location>
</feature>
<keyword evidence="10" id="KW-0675">Receptor</keyword>
<comment type="similarity">
    <text evidence="8">Belongs to the TonB-dependent receptor family.</text>
</comment>
<comment type="caution">
    <text evidence="10">The sequence shown here is derived from an EMBL/GenBank/DDBJ whole genome shotgun (WGS) entry which is preliminary data.</text>
</comment>
<reference evidence="10 11" key="1">
    <citation type="submission" date="2012-05" db="EMBL/GenBank/DDBJ databases">
        <authorList>
            <person name="Weinstock G."/>
            <person name="Sodergren E."/>
            <person name="Lobos E.A."/>
            <person name="Fulton L."/>
            <person name="Fulton R."/>
            <person name="Courtney L."/>
            <person name="Fronick C."/>
            <person name="O'Laughlin M."/>
            <person name="Godfrey J."/>
            <person name="Wilson R.M."/>
            <person name="Miner T."/>
            <person name="Farmer C."/>
            <person name="Delehaunty K."/>
            <person name="Cordes M."/>
            <person name="Minx P."/>
            <person name="Tomlinson C."/>
            <person name="Chen J."/>
            <person name="Wollam A."/>
            <person name="Pepin K.H."/>
            <person name="Bhonagiri V."/>
            <person name="Zhang X."/>
            <person name="Suruliraj S."/>
            <person name="Warren W."/>
            <person name="Mitreva M."/>
            <person name="Mardis E.R."/>
            <person name="Wilson R.K."/>
        </authorList>
    </citation>
    <scope>NUCLEOTIDE SEQUENCE [LARGE SCALE GENOMIC DNA]</scope>
    <source>
        <strain evidence="10 11">F0037</strain>
    </source>
</reference>
<dbReference type="PROSITE" id="PS52016">
    <property type="entry name" value="TONB_DEPENDENT_REC_3"/>
    <property type="match status" value="1"/>
</dbReference>
<keyword evidence="4 8" id="KW-0812">Transmembrane</keyword>
<gene>
    <name evidence="10" type="ORF">HMPREF9134_00125</name>
</gene>
<dbReference type="NCBIfam" id="TIGR04056">
    <property type="entry name" value="OMP_RagA_SusC"/>
    <property type="match status" value="1"/>
</dbReference>
<dbReference type="InterPro" id="IPR037066">
    <property type="entry name" value="Plug_dom_sf"/>
</dbReference>
<dbReference type="AlphaFoldDB" id="L1NIP0"/>
<dbReference type="Proteomes" id="UP000010408">
    <property type="component" value="Unassembled WGS sequence"/>
</dbReference>
<dbReference type="HOGENOM" id="CLU_004317_1_1_10"/>
<evidence type="ECO:0000313" key="10">
    <source>
        <dbReference type="EMBL" id="EKY03233.1"/>
    </source>
</evidence>
<dbReference type="InterPro" id="IPR023997">
    <property type="entry name" value="TonB-dep_OMP_SusC/RagA_CS"/>
</dbReference>
<dbReference type="RefSeq" id="WP_005468093.1">
    <property type="nucleotide sequence ID" value="NZ_KB291034.1"/>
</dbReference>
<evidence type="ECO:0000313" key="11">
    <source>
        <dbReference type="Proteomes" id="UP000010408"/>
    </source>
</evidence>
<proteinExistence type="inferred from homology"/>
<protein>
    <submittedName>
        <fullName evidence="10">TonB-dependent receptor plug domain protein</fullName>
    </submittedName>
</protein>
<sequence>MKKTFTFRAVLVSWLLILTTYLAPGLMAQGLTIHGKVVDAKNEPVVGASVVVKKDSSRGTTTNINGAFTLAGIDRNATLQVSFIGFKTQEVAVGGRTELNIVLEEDSKLLDDIVIVGYGTQKKVNLSGSVAALDPKQIQARPIQNLSNGLQGLVPGLTVTGTNGAPGLDNGKIRIRGTGTLNNASPYILIDGLESGALNMLDPNDIESLSVLKDAASAAIYGSKAANGVILVTTKRGKSGKARISYSGSAGMQSATRLMERMGSYEYAKLYNEVNKAAGKQEPFTADDLQKFKDGSDPEGHPNTDWYGLAFRTALMQRHNINISGGTDQVRYMASVGYLGQSGILPNAKRNQFNARTNLDMNLSKVFTARIGLSYIKNKYADPNNSYVSGGSDQIIRQLNIVAPWILGRSKDGKSWGTTGDGNPLAWLDSGQTIDRDNHNVSATGGVDLRLVDGLTLTANVAYAANLQHYKAFVQYIKYNASKESEPNKLDERYYLWTRANFDALANYTKSFDKHNLKALVGWHAEDFRTELLKGVRQSFPSNDLTDLDAGSASTQQNEGRSGQLRMLSWFGRLNYDFDGKYLLEANFRADASSRFAEGHRWGYFPSFSAAWRLSKENFMKSFYPVLSDLKVRASWGLLGNQEALDDYYPATSTYNIGSTYPFGGNLSSGYALTDPKLSDISWEKSRNIGVGLDFAFFSGRLTGSVDFYSRKTTGILMKVDVPVEFPLKPYVQNVGSMENKGVEVSLQYQTNIGDWTLGVGGNFTYNKNKVLNLGDNKYMNGSIGNTRNALGQPFETYYLYKANGLFQSQEEADAFVAKYGTPFGSRPKAGDIRYEDVNGDGKINGDDRVYTSPVEPAYTFALNLNVGWKSFDLSAMFSGVAEASRYFSGEVFGTFSGDTGHPSTVWRDAWRPDHTSGKMPRAYLDGTARHNEAASTFWLQKTHYLRLKNLQLGYTLPKSLLQHWGVSSVRVYYSAENLFTLDNMRGNIDPEATSQRLSSYPLLRTHSLGLNVSF</sequence>
<evidence type="ECO:0000256" key="6">
    <source>
        <dbReference type="ARBA" id="ARBA00023136"/>
    </source>
</evidence>
<dbReference type="PANTHER" id="PTHR30069:SF29">
    <property type="entry name" value="HEMOGLOBIN AND HEMOGLOBIN-HAPTOGLOBIN-BINDING PROTEIN 1-RELATED"/>
    <property type="match status" value="1"/>
</dbReference>
<keyword evidence="7 8" id="KW-0998">Cell outer membrane</keyword>
<keyword evidence="3 8" id="KW-1134">Transmembrane beta strand</keyword>
<evidence type="ECO:0000256" key="1">
    <source>
        <dbReference type="ARBA" id="ARBA00004571"/>
    </source>
</evidence>